<accession>A0A975CNM3</accession>
<evidence type="ECO:0000313" key="5">
    <source>
        <dbReference type="Proteomes" id="UP000663920"/>
    </source>
</evidence>
<evidence type="ECO:0000256" key="2">
    <source>
        <dbReference type="SAM" id="SignalP"/>
    </source>
</evidence>
<sequence length="426" mass="46628">MKKILLLIILISYNGFAQCVDPVITNFECTPASYTLTGALVSVANPFSSGVNTSANVGQYTDDGTAAFDNLTFDKGAAINLTTNNVLKFKVYSTKKAPLVVKLEGGTTPAKEINLSLDVTNKWIEYTVDFSSENTSNHQKIVFFFNFNKTDGTTTDMYYVDDIRWETSTTSTAPVLTDFESTKPSDGEFFGTPLAGSTNLKLTIVSNHVASGINLSKNIGKYKDDGTNGFDGLVFDYGSPIDLTTNNFLKIKLYTPTSVQILAKLEGGANAVEIYSPFSTDNGPLNSWIEFTFDFSTYSNNSSGGDANTKLVLFLNPAKTNGTTSDIYYLDDIVWSSSATAGINNLALEKEILAFPTITKDHINIKTASNNIQNINVYNVSGQKVIQNKNINKQEYLLDISTLSKGIYFVKVKSNKNVKDIKIIKQ</sequence>
<reference evidence="4 5" key="1">
    <citation type="submission" date="2021-03" db="EMBL/GenBank/DDBJ databases">
        <title>Complete genome of Polaribacter_sp.SM13.</title>
        <authorList>
            <person name="Jeong S.W."/>
            <person name="Bae J.W."/>
        </authorList>
    </citation>
    <scope>NUCLEOTIDE SEQUENCE [LARGE SCALE GENOMIC DNA]</scope>
    <source>
        <strain evidence="4 5">SM13</strain>
    </source>
</reference>
<dbReference type="NCBIfam" id="TIGR04183">
    <property type="entry name" value="Por_Secre_tail"/>
    <property type="match status" value="1"/>
</dbReference>
<dbReference type="Proteomes" id="UP000663920">
    <property type="component" value="Chromosome"/>
</dbReference>
<dbReference type="Pfam" id="PF18962">
    <property type="entry name" value="Por_Secre_tail"/>
    <property type="match status" value="1"/>
</dbReference>
<dbReference type="KEGG" id="pcea:J3359_16615"/>
<evidence type="ECO:0000256" key="1">
    <source>
        <dbReference type="ARBA" id="ARBA00022729"/>
    </source>
</evidence>
<proteinExistence type="predicted"/>
<protein>
    <submittedName>
        <fullName evidence="4">T9SS type A sorting domain-containing protein</fullName>
    </submittedName>
</protein>
<dbReference type="Gene3D" id="2.60.120.260">
    <property type="entry name" value="Galactose-binding domain-like"/>
    <property type="match status" value="1"/>
</dbReference>
<dbReference type="EMBL" id="CP071869">
    <property type="protein sequence ID" value="QTE22402.1"/>
    <property type="molecule type" value="Genomic_DNA"/>
</dbReference>
<dbReference type="AlphaFoldDB" id="A0A975CNM3"/>
<name>A0A975CNM3_9FLAO</name>
<dbReference type="RefSeq" id="WP_208078204.1">
    <property type="nucleotide sequence ID" value="NZ_CP071869.1"/>
</dbReference>
<evidence type="ECO:0000313" key="4">
    <source>
        <dbReference type="EMBL" id="QTE22402.1"/>
    </source>
</evidence>
<organism evidence="4 5">
    <name type="scientific">Polaribacter cellanae</name>
    <dbReference type="NCBI Taxonomy" id="2818493"/>
    <lineage>
        <taxon>Bacteria</taxon>
        <taxon>Pseudomonadati</taxon>
        <taxon>Bacteroidota</taxon>
        <taxon>Flavobacteriia</taxon>
        <taxon>Flavobacteriales</taxon>
        <taxon>Flavobacteriaceae</taxon>
    </lineage>
</organism>
<gene>
    <name evidence="4" type="ORF">J3359_16615</name>
</gene>
<dbReference type="InterPro" id="IPR026444">
    <property type="entry name" value="Secre_tail"/>
</dbReference>
<feature type="signal peptide" evidence="2">
    <location>
        <begin position="1"/>
        <end position="17"/>
    </location>
</feature>
<feature type="domain" description="Secretion system C-terminal sorting" evidence="3">
    <location>
        <begin position="358"/>
        <end position="422"/>
    </location>
</feature>
<feature type="chain" id="PRO_5037998240" evidence="2">
    <location>
        <begin position="18"/>
        <end position="426"/>
    </location>
</feature>
<keyword evidence="5" id="KW-1185">Reference proteome</keyword>
<evidence type="ECO:0000259" key="3">
    <source>
        <dbReference type="Pfam" id="PF18962"/>
    </source>
</evidence>
<keyword evidence="1 2" id="KW-0732">Signal</keyword>